<feature type="transmembrane region" description="Helical" evidence="1">
    <location>
        <begin position="253"/>
        <end position="273"/>
    </location>
</feature>
<name>A0A3M6TZX0_POCDA</name>
<dbReference type="AlphaFoldDB" id="A0A3M6TZX0"/>
<sequence length="407" mass="46149">MAIPGWKAVLLLFAVVVLILSQVLLQWWWWRLDHIAGTNNTCLPGNYKLIGNDSTIIKCQPCHPCGTGMKLTPPCGRTVTLDTIVMCVPISIHATERIPRKTHLPTEGIKLTYLSNGKGTNHLSIRNGKVFTWSPLEVNDIYKTERLDNSNSSKLDEHFFSHKRSTPDIPRTTTVPSRAHSLPYTVKRWEKKYDNQSLLLSRPRRPLIQQSKRPKHFTTPYIEGLHGKTSNATWGSQIINITYVLGGFPSVEVVVVVVLVIISVLLGFVVWLLNSIRHIIWNKDCRDYQRLKSAESIEGLILSELPPDLEVLLVEKLDVRRKGEHRYGWQKVGAAFEICRDELRHLKIEYKRENGSPTSKLLLKLGTSKCATISDLINVLKSHKVNRPDVASRVIQFIQAVSNSQHA</sequence>
<dbReference type="EMBL" id="RCHS01002554">
    <property type="protein sequence ID" value="RMX46859.1"/>
    <property type="molecule type" value="Genomic_DNA"/>
</dbReference>
<gene>
    <name evidence="2" type="ORF">pdam_00007657</name>
</gene>
<dbReference type="OrthoDB" id="5990258at2759"/>
<organism evidence="2 3">
    <name type="scientific">Pocillopora damicornis</name>
    <name type="common">Cauliflower coral</name>
    <name type="synonym">Millepora damicornis</name>
    <dbReference type="NCBI Taxonomy" id="46731"/>
    <lineage>
        <taxon>Eukaryota</taxon>
        <taxon>Metazoa</taxon>
        <taxon>Cnidaria</taxon>
        <taxon>Anthozoa</taxon>
        <taxon>Hexacorallia</taxon>
        <taxon>Scleractinia</taxon>
        <taxon>Astrocoeniina</taxon>
        <taxon>Pocilloporidae</taxon>
        <taxon>Pocillopora</taxon>
    </lineage>
</organism>
<dbReference type="Proteomes" id="UP000275408">
    <property type="component" value="Unassembled WGS sequence"/>
</dbReference>
<keyword evidence="1" id="KW-1133">Transmembrane helix</keyword>
<keyword evidence="3" id="KW-1185">Reference proteome</keyword>
<evidence type="ECO:0008006" key="4">
    <source>
        <dbReference type="Google" id="ProtNLM"/>
    </source>
</evidence>
<comment type="caution">
    <text evidence="2">The sequence shown here is derived from an EMBL/GenBank/DDBJ whole genome shotgun (WGS) entry which is preliminary data.</text>
</comment>
<keyword evidence="1" id="KW-0812">Transmembrane</keyword>
<evidence type="ECO:0000313" key="3">
    <source>
        <dbReference type="Proteomes" id="UP000275408"/>
    </source>
</evidence>
<accession>A0A3M6TZX0</accession>
<evidence type="ECO:0000256" key="1">
    <source>
        <dbReference type="SAM" id="Phobius"/>
    </source>
</evidence>
<evidence type="ECO:0000313" key="2">
    <source>
        <dbReference type="EMBL" id="RMX46859.1"/>
    </source>
</evidence>
<dbReference type="InterPro" id="IPR011029">
    <property type="entry name" value="DEATH-like_dom_sf"/>
</dbReference>
<reference evidence="2 3" key="1">
    <citation type="journal article" date="2018" name="Sci. Rep.">
        <title>Comparative analysis of the Pocillopora damicornis genome highlights role of immune system in coral evolution.</title>
        <authorList>
            <person name="Cunning R."/>
            <person name="Bay R.A."/>
            <person name="Gillette P."/>
            <person name="Baker A.C."/>
            <person name="Traylor-Knowles N."/>
        </authorList>
    </citation>
    <scope>NUCLEOTIDE SEQUENCE [LARGE SCALE GENOMIC DNA]</scope>
    <source>
        <strain evidence="2">RSMAS</strain>
        <tissue evidence="2">Whole animal</tissue>
    </source>
</reference>
<protein>
    <recommendedName>
        <fullName evidence="4">TNFR-Cys domain-containing protein</fullName>
    </recommendedName>
</protein>
<proteinExistence type="predicted"/>
<dbReference type="Gene3D" id="1.10.533.10">
    <property type="entry name" value="Death Domain, Fas"/>
    <property type="match status" value="1"/>
</dbReference>
<dbReference type="SUPFAM" id="SSF47986">
    <property type="entry name" value="DEATH domain"/>
    <property type="match status" value="1"/>
</dbReference>
<keyword evidence="1" id="KW-0472">Membrane</keyword>